<organism evidence="1 4">
    <name type="scientific">Leptospira adleri</name>
    <dbReference type="NCBI Taxonomy" id="2023186"/>
    <lineage>
        <taxon>Bacteria</taxon>
        <taxon>Pseudomonadati</taxon>
        <taxon>Spirochaetota</taxon>
        <taxon>Spirochaetia</taxon>
        <taxon>Leptospirales</taxon>
        <taxon>Leptospiraceae</taxon>
        <taxon>Leptospira</taxon>
    </lineage>
</organism>
<gene>
    <name evidence="2" type="ORF">CH376_07855</name>
    <name evidence="1" type="ORF">CH380_12690</name>
</gene>
<keyword evidence="3" id="KW-1185">Reference proteome</keyword>
<comment type="caution">
    <text evidence="1">The sequence shown here is derived from an EMBL/GenBank/DDBJ whole genome shotgun (WGS) entry which is preliminary data.</text>
</comment>
<protein>
    <submittedName>
        <fullName evidence="1">Uncharacterized protein</fullName>
    </submittedName>
</protein>
<dbReference type="EMBL" id="NPDV01000010">
    <property type="protein sequence ID" value="PJZ52914.1"/>
    <property type="molecule type" value="Genomic_DNA"/>
</dbReference>
<dbReference type="Proteomes" id="UP000232188">
    <property type="component" value="Unassembled WGS sequence"/>
</dbReference>
<evidence type="ECO:0000313" key="2">
    <source>
        <dbReference type="EMBL" id="PJZ62546.1"/>
    </source>
</evidence>
<proteinExistence type="predicted"/>
<accession>A0A2M9YN06</accession>
<dbReference type="AlphaFoldDB" id="A0A2M9YN06"/>
<dbReference type="Proteomes" id="UP000232149">
    <property type="component" value="Unassembled WGS sequence"/>
</dbReference>
<evidence type="ECO:0000313" key="1">
    <source>
        <dbReference type="EMBL" id="PJZ52914.1"/>
    </source>
</evidence>
<sequence length="79" mass="9392">MVSSVIFDKGHLSTMIYQARFDFFWSSHNLKISYVNYVCFASLKSATYKECFESNQKDEIGKYLFVYKACSLDFWRFLP</sequence>
<name>A0A2M9YN06_9LEPT</name>
<evidence type="ECO:0000313" key="3">
    <source>
        <dbReference type="Proteomes" id="UP000232149"/>
    </source>
</evidence>
<evidence type="ECO:0000313" key="4">
    <source>
        <dbReference type="Proteomes" id="UP000232188"/>
    </source>
</evidence>
<dbReference type="EMBL" id="NPDU01000015">
    <property type="protein sequence ID" value="PJZ62546.1"/>
    <property type="molecule type" value="Genomic_DNA"/>
</dbReference>
<reference evidence="3 4" key="1">
    <citation type="submission" date="2017-07" db="EMBL/GenBank/DDBJ databases">
        <title>Leptospira spp. isolated from tropical soils.</title>
        <authorList>
            <person name="Thibeaux R."/>
            <person name="Iraola G."/>
            <person name="Ferres I."/>
            <person name="Bierque E."/>
            <person name="Girault D."/>
            <person name="Soupe-Gilbert M.-E."/>
            <person name="Picardeau M."/>
            <person name="Goarant C."/>
        </authorList>
    </citation>
    <scope>NUCLEOTIDE SEQUENCE [LARGE SCALE GENOMIC DNA]</scope>
    <source>
        <strain evidence="1 4">FH2-B-C1</strain>
        <strain evidence="2 3">FH2-B-D1</strain>
    </source>
</reference>